<dbReference type="InterPro" id="IPR036388">
    <property type="entry name" value="WH-like_DNA-bd_sf"/>
</dbReference>
<accession>R4UFA3</accession>
<dbReference type="Gene3D" id="1.10.10.10">
    <property type="entry name" value="Winged helix-like DNA-binding domain superfamily/Winged helix DNA-binding domain"/>
    <property type="match status" value="1"/>
</dbReference>
<evidence type="ECO:0000256" key="3">
    <source>
        <dbReference type="ARBA" id="ARBA00023163"/>
    </source>
</evidence>
<dbReference type="GO" id="GO:1901135">
    <property type="term" value="P:carbohydrate derivative metabolic process"/>
    <property type="evidence" value="ECO:0007669"/>
    <property type="project" value="InterPro"/>
</dbReference>
<dbReference type="Proteomes" id="UP000013964">
    <property type="component" value="Chromosome"/>
</dbReference>
<evidence type="ECO:0000256" key="2">
    <source>
        <dbReference type="ARBA" id="ARBA00023125"/>
    </source>
</evidence>
<evidence type="ECO:0000313" key="7">
    <source>
        <dbReference type="Proteomes" id="UP000013964"/>
    </source>
</evidence>
<name>R4UFA3_9MOLU</name>
<keyword evidence="7" id="KW-1185">Reference proteome</keyword>
<dbReference type="InterPro" id="IPR035472">
    <property type="entry name" value="RpiR-like_SIS"/>
</dbReference>
<dbReference type="STRING" id="1276227.SCHRY_v1c02300"/>
<dbReference type="AlphaFoldDB" id="R4UFA3"/>
<evidence type="ECO:0000256" key="1">
    <source>
        <dbReference type="ARBA" id="ARBA00023015"/>
    </source>
</evidence>
<dbReference type="GO" id="GO:0003700">
    <property type="term" value="F:DNA-binding transcription factor activity"/>
    <property type="evidence" value="ECO:0007669"/>
    <property type="project" value="InterPro"/>
</dbReference>
<dbReference type="Pfam" id="PF01418">
    <property type="entry name" value="HTH_6"/>
    <property type="match status" value="1"/>
</dbReference>
<evidence type="ECO:0000313" key="6">
    <source>
        <dbReference type="EMBL" id="AGM24815.1"/>
    </source>
</evidence>
<dbReference type="InterPro" id="IPR000281">
    <property type="entry name" value="HTH_RpiR"/>
</dbReference>
<dbReference type="eggNOG" id="COG1737">
    <property type="taxonomic scope" value="Bacteria"/>
</dbReference>
<feature type="domain" description="HTH rpiR-type" evidence="4">
    <location>
        <begin position="4"/>
        <end position="80"/>
    </location>
</feature>
<dbReference type="InterPro" id="IPR046348">
    <property type="entry name" value="SIS_dom_sf"/>
</dbReference>
<keyword evidence="2" id="KW-0238">DNA-binding</keyword>
<evidence type="ECO:0000259" key="5">
    <source>
        <dbReference type="PROSITE" id="PS51464"/>
    </source>
</evidence>
<dbReference type="KEGG" id="scr:SCHRY_v1c02300"/>
<dbReference type="InterPro" id="IPR009057">
    <property type="entry name" value="Homeodomain-like_sf"/>
</dbReference>
<dbReference type="OrthoDB" id="3684496at2"/>
<protein>
    <submittedName>
        <fullName evidence="6">RpiR family transcriptional regulator</fullName>
    </submittedName>
</protein>
<dbReference type="RefSeq" id="WP_016338641.1">
    <property type="nucleotide sequence ID" value="NC_021280.1"/>
</dbReference>
<dbReference type="InterPro" id="IPR001347">
    <property type="entry name" value="SIS_dom"/>
</dbReference>
<dbReference type="CDD" id="cd05013">
    <property type="entry name" value="SIS_RpiR"/>
    <property type="match status" value="1"/>
</dbReference>
<dbReference type="InterPro" id="IPR047640">
    <property type="entry name" value="RpiR-like"/>
</dbReference>
<sequence>MEAISILSKLSMIQGSLTKKETKIVNYLKANINNLRTIKIEDLSTATGIGYSPIYSLIKKLGFQGYRNFVIAVVAEQERLNNSNLNADATENISQFYHDIIQRNNQVFDKPALQKIVGWFKKAKIISIAGLGIAELAAQELATRLFYFGFFANVLTGTDENIILKAAALNENDVLICFCLDHHNSILINATKEAKARGAYVITVTAKLNTDISRYADLNYGIITSALYDKSEVMISSLLPLIYWNDTLLQHIMTLDSDKEYLDNKAKMIRLVKKYR</sequence>
<dbReference type="PANTHER" id="PTHR30514">
    <property type="entry name" value="GLUCOKINASE"/>
    <property type="match status" value="1"/>
</dbReference>
<dbReference type="PROSITE" id="PS51464">
    <property type="entry name" value="SIS"/>
    <property type="match status" value="1"/>
</dbReference>
<dbReference type="GO" id="GO:0003677">
    <property type="term" value="F:DNA binding"/>
    <property type="evidence" value="ECO:0007669"/>
    <property type="project" value="UniProtKB-KW"/>
</dbReference>
<feature type="domain" description="SIS" evidence="5">
    <location>
        <begin position="116"/>
        <end position="258"/>
    </location>
</feature>
<dbReference type="SUPFAM" id="SSF53697">
    <property type="entry name" value="SIS domain"/>
    <property type="match status" value="1"/>
</dbReference>
<dbReference type="SUPFAM" id="SSF46689">
    <property type="entry name" value="Homeodomain-like"/>
    <property type="match status" value="1"/>
</dbReference>
<reference evidence="6 7" key="1">
    <citation type="journal article" date="2013" name="Genome Biol. Evol.">
        <title>Complete genomes of two dipteran-associated spiroplasmas provided insights into the origin, dynamics, and impacts of viral invasion in spiroplasma.</title>
        <authorList>
            <person name="Ku C."/>
            <person name="Lo W.S."/>
            <person name="Chen L.L."/>
            <person name="Kuo C.H."/>
        </authorList>
    </citation>
    <scope>NUCLEOTIDE SEQUENCE [LARGE SCALE GENOMIC DNA]</scope>
    <source>
        <strain evidence="6 7">DF-1</strain>
    </source>
</reference>
<dbReference type="GO" id="GO:0097367">
    <property type="term" value="F:carbohydrate derivative binding"/>
    <property type="evidence" value="ECO:0007669"/>
    <property type="project" value="InterPro"/>
</dbReference>
<dbReference type="EMBL" id="CP005077">
    <property type="protein sequence ID" value="AGM24815.1"/>
    <property type="molecule type" value="Genomic_DNA"/>
</dbReference>
<keyword evidence="3" id="KW-0804">Transcription</keyword>
<dbReference type="PROSITE" id="PS51071">
    <property type="entry name" value="HTH_RPIR"/>
    <property type="match status" value="1"/>
</dbReference>
<keyword evidence="1" id="KW-0805">Transcription regulation</keyword>
<proteinExistence type="predicted"/>
<gene>
    <name evidence="6" type="ORF">SCHRY_v1c02300</name>
</gene>
<organism evidence="6 7">
    <name type="scientific">Spiroplasma chrysopicola DF-1</name>
    <dbReference type="NCBI Taxonomy" id="1276227"/>
    <lineage>
        <taxon>Bacteria</taxon>
        <taxon>Bacillati</taxon>
        <taxon>Mycoplasmatota</taxon>
        <taxon>Mollicutes</taxon>
        <taxon>Entomoplasmatales</taxon>
        <taxon>Spiroplasmataceae</taxon>
        <taxon>Spiroplasma</taxon>
    </lineage>
</organism>
<dbReference type="Gene3D" id="3.40.50.10490">
    <property type="entry name" value="Glucose-6-phosphate isomerase like protein, domain 1"/>
    <property type="match status" value="1"/>
</dbReference>
<dbReference type="HOGENOM" id="CLU_055769_0_3_14"/>
<dbReference type="PANTHER" id="PTHR30514:SF21">
    <property type="entry name" value="RPIR-FAMILY TRANSCRIPTIONAL REGULATOR"/>
    <property type="match status" value="1"/>
</dbReference>
<dbReference type="Pfam" id="PF01380">
    <property type="entry name" value="SIS"/>
    <property type="match status" value="1"/>
</dbReference>
<dbReference type="PATRIC" id="fig|1276227.3.peg.229"/>
<evidence type="ECO:0000259" key="4">
    <source>
        <dbReference type="PROSITE" id="PS51071"/>
    </source>
</evidence>